<feature type="domain" description="OCIA" evidence="1">
    <location>
        <begin position="38"/>
        <end position="121"/>
    </location>
</feature>
<keyword evidence="3" id="KW-1185">Reference proteome</keyword>
<dbReference type="InterPro" id="IPR040187">
    <property type="entry name" value="OCAD1/2"/>
</dbReference>
<proteinExistence type="predicted"/>
<evidence type="ECO:0000313" key="3">
    <source>
        <dbReference type="Proteomes" id="UP001497472"/>
    </source>
</evidence>
<accession>A0AAV1K0W0</accession>
<protein>
    <recommendedName>
        <fullName evidence="1">OCIA domain-containing protein</fullName>
    </recommendedName>
</protein>
<dbReference type="AlphaFoldDB" id="A0AAV1K0W0"/>
<dbReference type="Pfam" id="PF07051">
    <property type="entry name" value="OCIA"/>
    <property type="match status" value="1"/>
</dbReference>
<gene>
    <name evidence="2" type="ORF">LNINA_LOCUS12993</name>
</gene>
<name>A0AAV1K0W0_9NEOP</name>
<dbReference type="InterPro" id="IPR009764">
    <property type="entry name" value="OCIA_dom"/>
</dbReference>
<dbReference type="Proteomes" id="UP001497472">
    <property type="component" value="Unassembled WGS sequence"/>
</dbReference>
<dbReference type="EMBL" id="CAVLEF010000265">
    <property type="protein sequence ID" value="CAK1554046.1"/>
    <property type="molecule type" value="Genomic_DNA"/>
</dbReference>
<dbReference type="PANTHER" id="PTHR13336">
    <property type="entry name" value="OVARIAN CARCINOMA IMMUNOREACTIVE ANTIGEN"/>
    <property type="match status" value="1"/>
</dbReference>
<sequence>MSGSNKNEKKEEDCSCYAESRTKKSCPPVRNVTHPLRYYEFSPDEIKALEECDKESFYQRCLPFSTLFATVTYAAIKYGFLSRNPHFGAVPKVLVAAFIGHIYGRLSYIPDCEAKLRRLPTNSHLGNIMRKYYLDHNPPHQILKRDLYRRALDKRAIVLVLQIQSTVRL</sequence>
<evidence type="ECO:0000259" key="1">
    <source>
        <dbReference type="Pfam" id="PF07051"/>
    </source>
</evidence>
<dbReference type="PANTHER" id="PTHR13336:SF3">
    <property type="entry name" value="OCIA DOMAIN-CONTAINING PROTEIN 1"/>
    <property type="match status" value="1"/>
</dbReference>
<organism evidence="2 3">
    <name type="scientific">Leptosia nina</name>
    <dbReference type="NCBI Taxonomy" id="320188"/>
    <lineage>
        <taxon>Eukaryota</taxon>
        <taxon>Metazoa</taxon>
        <taxon>Ecdysozoa</taxon>
        <taxon>Arthropoda</taxon>
        <taxon>Hexapoda</taxon>
        <taxon>Insecta</taxon>
        <taxon>Pterygota</taxon>
        <taxon>Neoptera</taxon>
        <taxon>Endopterygota</taxon>
        <taxon>Lepidoptera</taxon>
        <taxon>Glossata</taxon>
        <taxon>Ditrysia</taxon>
        <taxon>Papilionoidea</taxon>
        <taxon>Pieridae</taxon>
        <taxon>Pierinae</taxon>
        <taxon>Leptosia</taxon>
    </lineage>
</organism>
<evidence type="ECO:0000313" key="2">
    <source>
        <dbReference type="EMBL" id="CAK1554046.1"/>
    </source>
</evidence>
<reference evidence="2 3" key="1">
    <citation type="submission" date="2023-11" db="EMBL/GenBank/DDBJ databases">
        <authorList>
            <person name="Okamura Y."/>
        </authorList>
    </citation>
    <scope>NUCLEOTIDE SEQUENCE [LARGE SCALE GENOMIC DNA]</scope>
</reference>
<comment type="caution">
    <text evidence="2">The sequence shown here is derived from an EMBL/GenBank/DDBJ whole genome shotgun (WGS) entry which is preliminary data.</text>
</comment>
<dbReference type="GO" id="GO:0005768">
    <property type="term" value="C:endosome"/>
    <property type="evidence" value="ECO:0007669"/>
    <property type="project" value="TreeGrafter"/>
</dbReference>